<evidence type="ECO:0000256" key="4">
    <source>
        <dbReference type="PROSITE-ProRule" id="PRU00191"/>
    </source>
</evidence>
<dbReference type="GO" id="GO:0004706">
    <property type="term" value="F:JUN kinase kinase kinase activity"/>
    <property type="evidence" value="ECO:0007669"/>
    <property type="project" value="TreeGrafter"/>
</dbReference>
<dbReference type="AlphaFoldDB" id="A0A6P4YQY6"/>
<dbReference type="SUPFAM" id="SSF47986">
    <property type="entry name" value="DEATH domain"/>
    <property type="match status" value="1"/>
</dbReference>
<evidence type="ECO:0000256" key="6">
    <source>
        <dbReference type="SAM" id="MobiDB-lite"/>
    </source>
</evidence>
<dbReference type="InterPro" id="IPR000488">
    <property type="entry name" value="Death_dom"/>
</dbReference>
<dbReference type="Gene3D" id="3.30.505.10">
    <property type="entry name" value="SH2 domain"/>
    <property type="match status" value="1"/>
</dbReference>
<dbReference type="Proteomes" id="UP000515135">
    <property type="component" value="Unplaced"/>
</dbReference>
<proteinExistence type="predicted"/>
<dbReference type="InterPro" id="IPR051681">
    <property type="entry name" value="Ser/Thr_Kinases-Pseudokinases"/>
</dbReference>
<evidence type="ECO:0000256" key="5">
    <source>
        <dbReference type="PROSITE-ProRule" id="PRU10141"/>
    </source>
</evidence>
<dbReference type="InterPro" id="IPR011009">
    <property type="entry name" value="Kinase-like_dom_sf"/>
</dbReference>
<feature type="region of interest" description="Disordered" evidence="6">
    <location>
        <begin position="116"/>
        <end position="200"/>
    </location>
</feature>
<keyword evidence="9" id="KW-1185">Reference proteome</keyword>
<keyword evidence="1 5" id="KW-0547">Nucleotide-binding</keyword>
<dbReference type="SMART" id="SM00220">
    <property type="entry name" value="S_TKc"/>
    <property type="match status" value="1"/>
</dbReference>
<feature type="compositionally biased region" description="Basic and acidic residues" evidence="6">
    <location>
        <begin position="132"/>
        <end position="154"/>
    </location>
</feature>
<dbReference type="GO" id="GO:0045087">
    <property type="term" value="P:innate immune response"/>
    <property type="evidence" value="ECO:0007669"/>
    <property type="project" value="UniProtKB-ARBA"/>
</dbReference>
<accession>A0A6P4YQY6</accession>
<dbReference type="OrthoDB" id="346907at2759"/>
<feature type="region of interest" description="Disordered" evidence="6">
    <location>
        <begin position="704"/>
        <end position="728"/>
    </location>
</feature>
<dbReference type="Gene3D" id="1.10.510.10">
    <property type="entry name" value="Transferase(Phosphotransferase) domain 1"/>
    <property type="match status" value="2"/>
</dbReference>
<dbReference type="Pfam" id="PF00069">
    <property type="entry name" value="Pkinase"/>
    <property type="match status" value="1"/>
</dbReference>
<dbReference type="PANTHER" id="PTHR44329:SF293">
    <property type="entry name" value="MITOGEN-ACTIVATED PROTEIN KINASE KINASE KINASE"/>
    <property type="match status" value="1"/>
</dbReference>
<comment type="function">
    <text evidence="3">Required for proper chemotaxis and phagocytosis; proper spatiotemporal control of F-actin levels in chemotaxing cells. Negative regulator of the PI3K (phosphatidylinositol 3 kinase) pathway. Predominantly phosphorylates serines and threonines and tyrosines at a lower level.</text>
</comment>
<evidence type="ECO:0000313" key="9">
    <source>
        <dbReference type="Proteomes" id="UP000515135"/>
    </source>
</evidence>
<dbReference type="GO" id="GO:0071345">
    <property type="term" value="P:cellular response to cytokine stimulus"/>
    <property type="evidence" value="ECO:0007669"/>
    <property type="project" value="UniProtKB-ARBA"/>
</dbReference>
<dbReference type="InterPro" id="IPR011029">
    <property type="entry name" value="DEATH-like_dom_sf"/>
</dbReference>
<dbReference type="PROSITE" id="PS50011">
    <property type="entry name" value="PROTEIN_KINASE_DOM"/>
    <property type="match status" value="1"/>
</dbReference>
<evidence type="ECO:0000256" key="2">
    <source>
        <dbReference type="ARBA" id="ARBA00022840"/>
    </source>
</evidence>
<dbReference type="PROSITE" id="PS50001">
    <property type="entry name" value="SH2"/>
    <property type="match status" value="1"/>
</dbReference>
<evidence type="ECO:0000256" key="1">
    <source>
        <dbReference type="ARBA" id="ARBA00022741"/>
    </source>
</evidence>
<sequence>MVEQGPPNLMEIYQQAQALVPTRVKRACDIRYEVLIKLGNILDPPHPEGNDWRVMASKLGLPNSLIDNVACKETDKTVAVLRKATHVTTRQLVQALYDMGQTDALQLLVDFYSSTTCEDPEQDPRGQPLRTRSMDDPMESDERYPVQVRPDRALSEPVDSGYEGDPSYRLPRQESDQGRKGVTGGPSLTSSFNSSTSSFSRFSQSSTEDHIEEEFFCEESKQFWYAVKGGSAEFKFYFHFVTAMKSAFPNDPLATQLKNNKVLKLIKHVFGIKGDKRDEVQVGKFVLLLGWFGPFKADEQGHCICLAQIQALIDGSTTRVGNRQESWFAGLMSQDEANRRLQGQKRSTFLVRFSESLSEEGGFSVGLSVGEDQEPVHFNIKGNPPAAASSVPFDACLEFVPDHDSAKTYPDLVTLVNKRLTSGNPVYGDVFCVRPCPDLPLNVTFTGYAEVSYRQPPVGTGKEWKFEGQGFESRLSSVLEDIDSALRLLADGHPARRHCELARRKLEDLLKAEQNTVNQQDLTQPWDLLGQGAFAKVFKARLKGSTVAVKVQIKYDRTITEQRVLRHLSHENIVAFRGTGRLSEDVHQFDLKEGNQFIVMEYLPDSLLDYVERRKTPERQGLTANIVWKLGSQIAHALHYLHTLPDPIAHRDLKPDNVLLDPGSLSMRVKLADFGLACHSYELHNRRDELAQIRWRAPELQHYGKGASTGAQAAADGDEDDWLDTDDLDLEDDPPVTDEVQQVEETSPSIEVFMRADMFSYGLVLGYLVTGEKPYDKHGTLTIQTKPDTTQEPQKVVPHSSLTGPLPKIIRSCYDDEPTARPTSEDIVAQYFSVDDNPYESEALKAEFFSCGFLQDTKIFVADSLVGESTEGFRYDGIRPQGYPKECLECYVEVKEEPNHDVPEDWGDLVYDYDEHYKTFRYQADQKIIDDNPMLALKQLVTDRAGPEEEQKLELRFVESTYCHHRAMREIWRSFQEPEQRERVPCKSIVHPHYSTSFGLHVAILTNEGPDNPQKFIFARRAKREGMASPGAFTCGAVESCSVKDYIVRENGDTYVSLLKTATRGLDEELRVDLQDSDPEALVLNTVYLKFDNHEWGLCGYVDLTDPRIARGAQLSFDQLRGRFTTGPKDKFEHEEVVAVDFELVPMVEFVRQNYRDFASSAKLVVVKVMQAFFGVAATEHAFKAHALPPS</sequence>
<evidence type="ECO:0000259" key="7">
    <source>
        <dbReference type="PROSITE" id="PS50001"/>
    </source>
</evidence>
<dbReference type="KEGG" id="bbel:109466385"/>
<evidence type="ECO:0000259" key="8">
    <source>
        <dbReference type="PROSITE" id="PS50011"/>
    </source>
</evidence>
<feature type="domain" description="SH2" evidence="7">
    <location>
        <begin position="327"/>
        <end position="417"/>
    </location>
</feature>
<feature type="compositionally biased region" description="Low complexity" evidence="6">
    <location>
        <begin position="187"/>
        <end position="200"/>
    </location>
</feature>
<dbReference type="GeneID" id="109466385"/>
<dbReference type="InterPro" id="IPR000980">
    <property type="entry name" value="SH2"/>
</dbReference>
<dbReference type="GO" id="GO:0005524">
    <property type="term" value="F:ATP binding"/>
    <property type="evidence" value="ECO:0007669"/>
    <property type="project" value="UniProtKB-UniRule"/>
</dbReference>
<dbReference type="SUPFAM" id="SSF56112">
    <property type="entry name" value="Protein kinase-like (PK-like)"/>
    <property type="match status" value="1"/>
</dbReference>
<keyword evidence="2 5" id="KW-0067">ATP-binding</keyword>
<dbReference type="PROSITE" id="PS00107">
    <property type="entry name" value="PROTEIN_KINASE_ATP"/>
    <property type="match status" value="1"/>
</dbReference>
<dbReference type="PANTHER" id="PTHR44329">
    <property type="entry name" value="SERINE/THREONINE-PROTEIN KINASE TNNI3K-RELATED"/>
    <property type="match status" value="1"/>
</dbReference>
<evidence type="ECO:0000313" key="10">
    <source>
        <dbReference type="RefSeq" id="XP_019619656.1"/>
    </source>
</evidence>
<dbReference type="SMART" id="SM00005">
    <property type="entry name" value="DEATH"/>
    <property type="match status" value="1"/>
</dbReference>
<feature type="binding site" evidence="5">
    <location>
        <position position="550"/>
    </location>
    <ligand>
        <name>ATP</name>
        <dbReference type="ChEBI" id="CHEBI:30616"/>
    </ligand>
</feature>
<feature type="domain" description="Protein kinase" evidence="8">
    <location>
        <begin position="523"/>
        <end position="833"/>
    </location>
</feature>
<dbReference type="CDD" id="cd00173">
    <property type="entry name" value="SH2"/>
    <property type="match status" value="1"/>
</dbReference>
<name>A0A6P4YQY6_BRABE</name>
<dbReference type="InterPro" id="IPR008271">
    <property type="entry name" value="Ser/Thr_kinase_AS"/>
</dbReference>
<keyword evidence="4" id="KW-0727">SH2 domain</keyword>
<dbReference type="InterPro" id="IPR036860">
    <property type="entry name" value="SH2_dom_sf"/>
</dbReference>
<protein>
    <submittedName>
        <fullName evidence="10">Uncharacterized protein LOC109466385</fullName>
    </submittedName>
</protein>
<dbReference type="InterPro" id="IPR000719">
    <property type="entry name" value="Prot_kinase_dom"/>
</dbReference>
<dbReference type="Pfam" id="PF00017">
    <property type="entry name" value="SH2"/>
    <property type="match status" value="1"/>
</dbReference>
<evidence type="ECO:0000256" key="3">
    <source>
        <dbReference type="ARBA" id="ARBA00025089"/>
    </source>
</evidence>
<dbReference type="Pfam" id="PF00531">
    <property type="entry name" value="Death"/>
    <property type="match status" value="1"/>
</dbReference>
<dbReference type="InterPro" id="IPR017441">
    <property type="entry name" value="Protein_kinase_ATP_BS"/>
</dbReference>
<organism evidence="9 10">
    <name type="scientific">Branchiostoma belcheri</name>
    <name type="common">Amphioxus</name>
    <dbReference type="NCBI Taxonomy" id="7741"/>
    <lineage>
        <taxon>Eukaryota</taxon>
        <taxon>Metazoa</taxon>
        <taxon>Chordata</taxon>
        <taxon>Cephalochordata</taxon>
        <taxon>Leptocardii</taxon>
        <taxon>Amphioxiformes</taxon>
        <taxon>Branchiostomatidae</taxon>
        <taxon>Branchiostoma</taxon>
    </lineage>
</organism>
<feature type="compositionally biased region" description="Acidic residues" evidence="6">
    <location>
        <begin position="716"/>
        <end position="728"/>
    </location>
</feature>
<reference evidence="10" key="1">
    <citation type="submission" date="2025-08" db="UniProtKB">
        <authorList>
            <consortium name="RefSeq"/>
        </authorList>
    </citation>
    <scope>IDENTIFICATION</scope>
    <source>
        <tissue evidence="10">Gonad</tissue>
    </source>
</reference>
<dbReference type="PROSITE" id="PS00108">
    <property type="entry name" value="PROTEIN_KINASE_ST"/>
    <property type="match status" value="1"/>
</dbReference>
<dbReference type="RefSeq" id="XP_019619656.1">
    <property type="nucleotide sequence ID" value="XM_019764097.1"/>
</dbReference>
<dbReference type="Gene3D" id="1.10.533.10">
    <property type="entry name" value="Death Domain, Fas"/>
    <property type="match status" value="1"/>
</dbReference>
<dbReference type="SMART" id="SM00252">
    <property type="entry name" value="SH2"/>
    <property type="match status" value="1"/>
</dbReference>
<gene>
    <name evidence="10" type="primary">LOC109466385</name>
</gene>
<dbReference type="SUPFAM" id="SSF55550">
    <property type="entry name" value="SH2 domain"/>
    <property type="match status" value="1"/>
</dbReference>